<feature type="binding site" evidence="10">
    <location>
        <begin position="373"/>
        <end position="374"/>
    </location>
    <ligand>
        <name>ATP</name>
        <dbReference type="ChEBI" id="CHEBI:30616"/>
    </ligand>
</feature>
<dbReference type="CDD" id="cd00712">
    <property type="entry name" value="AsnB"/>
    <property type="match status" value="1"/>
</dbReference>
<dbReference type="InterPro" id="IPR051786">
    <property type="entry name" value="ASN_synthetase/amidase"/>
</dbReference>
<dbReference type="EMBL" id="VJZA01000018">
    <property type="protein sequence ID" value="TVT22426.1"/>
    <property type="molecule type" value="Genomic_DNA"/>
</dbReference>
<evidence type="ECO:0000256" key="2">
    <source>
        <dbReference type="ARBA" id="ARBA00005752"/>
    </source>
</evidence>
<dbReference type="AlphaFoldDB" id="A0A558ADU7"/>
<evidence type="ECO:0000313" key="14">
    <source>
        <dbReference type="Proteomes" id="UP000318578"/>
    </source>
</evidence>
<evidence type="ECO:0000256" key="10">
    <source>
        <dbReference type="PIRSR" id="PIRSR001589-2"/>
    </source>
</evidence>
<keyword evidence="7 9" id="KW-0315">Glutamine amidotransferase</keyword>
<dbReference type="PROSITE" id="PS51278">
    <property type="entry name" value="GATASE_TYPE_2"/>
    <property type="match status" value="1"/>
</dbReference>
<dbReference type="EC" id="6.3.5.4" evidence="3"/>
<dbReference type="GO" id="GO:0005524">
    <property type="term" value="F:ATP binding"/>
    <property type="evidence" value="ECO:0007669"/>
    <property type="project" value="UniProtKB-KW"/>
</dbReference>
<evidence type="ECO:0000256" key="7">
    <source>
        <dbReference type="ARBA" id="ARBA00022962"/>
    </source>
</evidence>
<feature type="binding site" evidence="10">
    <location>
        <position position="263"/>
    </location>
    <ligand>
        <name>ATP</name>
        <dbReference type="ChEBI" id="CHEBI:30616"/>
    </ligand>
</feature>
<dbReference type="NCBIfam" id="TIGR01536">
    <property type="entry name" value="asn_synth_AEB"/>
    <property type="match status" value="1"/>
</dbReference>
<evidence type="ECO:0000256" key="9">
    <source>
        <dbReference type="PIRSR" id="PIRSR001589-1"/>
    </source>
</evidence>
<dbReference type="RefSeq" id="WP_144638195.1">
    <property type="nucleotide sequence ID" value="NZ_BNAX01000020.1"/>
</dbReference>
<name>A0A558ADU7_9PSEU</name>
<organism evidence="13 14">
    <name type="scientific">Amycolatopsis acidiphila</name>
    <dbReference type="NCBI Taxonomy" id="715473"/>
    <lineage>
        <taxon>Bacteria</taxon>
        <taxon>Bacillati</taxon>
        <taxon>Actinomycetota</taxon>
        <taxon>Actinomycetes</taxon>
        <taxon>Pseudonocardiales</taxon>
        <taxon>Pseudonocardiaceae</taxon>
        <taxon>Amycolatopsis</taxon>
    </lineage>
</organism>
<evidence type="ECO:0000256" key="1">
    <source>
        <dbReference type="ARBA" id="ARBA00005187"/>
    </source>
</evidence>
<dbReference type="Gene3D" id="3.40.50.620">
    <property type="entry name" value="HUPs"/>
    <property type="match status" value="1"/>
</dbReference>
<dbReference type="InterPro" id="IPR029055">
    <property type="entry name" value="Ntn_hydrolases_N"/>
</dbReference>
<comment type="caution">
    <text evidence="13">The sequence shown here is derived from an EMBL/GenBank/DDBJ whole genome shotgun (WGS) entry which is preliminary data.</text>
</comment>
<dbReference type="Pfam" id="PF13537">
    <property type="entry name" value="GATase_7"/>
    <property type="match status" value="1"/>
</dbReference>
<dbReference type="CDD" id="cd01991">
    <property type="entry name" value="Asn_synthase_B_C"/>
    <property type="match status" value="1"/>
</dbReference>
<dbReference type="Gene3D" id="3.60.20.10">
    <property type="entry name" value="Glutamine Phosphoribosylpyrophosphate, subunit 1, domain 1"/>
    <property type="match status" value="1"/>
</dbReference>
<sequence>MCGITGWVDWDRDITAETATVRSMIATMACRGPDDAGMWLAPRVALGHRRLAVIDVERGRQPMPAAGGRNPAAVISFSGEIYNFRELRAELAGRGHRFRTHSDTEVLLACYLEWGADCVPRLNGMFAFAVWDTRSQELLLARDRMGIKPLYYAELAHGLLFGSEPKAVLANPRFPRELDDEGIAELFAVPVRTPGHGVFRGLRELRPGHLLRVDASGVRESRYWSLTTRPHTDDLAATVATVRDLLEDTTRRQMVSDVPLCSLLSGGVDSSALTAFAAGTTTDRVRTFSVEFRGADLDFEPTPIRPSLDGPYVRLAAEHLGTEHTVVELDPADLVAAADAPLHAKDMPGAGDFDVSLYLLFREVRKHATVALSGESADEVFGGYPWYRDPEVLNGRTFPWFPSSRRPAELLHEDIRARIRPEEYEAGRYAEAIAEIPRLDGETGVARRLREISYLDLTRQLALMLDRKDRLSMAVGLEVRVPFCDHRLVEYLWNVPWGLKTTGGIEKGLLRTAVDGLLPPDITWRPKSAYPTTKDPGYAKAVDAATAELLADPSAPLFDLVDRAALRRAIQNGHTSAATSAPFGTVGPYQKIGLSYLLDIDNWLRRHRVRLV</sequence>
<keyword evidence="6 9" id="KW-0061">Asparagine biosynthesis</keyword>
<dbReference type="InterPro" id="IPR001962">
    <property type="entry name" value="Asn_synthase"/>
</dbReference>
<feature type="site" description="Important for beta-aspartyl-AMP intermediate formation" evidence="11">
    <location>
        <position position="375"/>
    </location>
</feature>
<evidence type="ECO:0000256" key="5">
    <source>
        <dbReference type="ARBA" id="ARBA00022840"/>
    </source>
</evidence>
<dbReference type="InterPro" id="IPR014729">
    <property type="entry name" value="Rossmann-like_a/b/a_fold"/>
</dbReference>
<feature type="binding site" evidence="10">
    <location>
        <position position="103"/>
    </location>
    <ligand>
        <name>L-glutamine</name>
        <dbReference type="ChEBI" id="CHEBI:58359"/>
    </ligand>
</feature>
<dbReference type="InterPro" id="IPR017932">
    <property type="entry name" value="GATase_2_dom"/>
</dbReference>
<accession>A0A558ADU7</accession>
<protein>
    <recommendedName>
        <fullName evidence="3">asparagine synthase (glutamine-hydrolyzing)</fullName>
        <ecNumber evidence="3">6.3.5.4</ecNumber>
    </recommendedName>
</protein>
<dbReference type="Proteomes" id="UP000318578">
    <property type="component" value="Unassembled WGS sequence"/>
</dbReference>
<dbReference type="Pfam" id="PF00733">
    <property type="entry name" value="Asn_synthase"/>
    <property type="match status" value="1"/>
</dbReference>
<dbReference type="InterPro" id="IPR033738">
    <property type="entry name" value="AsnB_N"/>
</dbReference>
<evidence type="ECO:0000313" key="13">
    <source>
        <dbReference type="EMBL" id="TVT22426.1"/>
    </source>
</evidence>
<keyword evidence="9" id="KW-0028">Amino-acid biosynthesis</keyword>
<feature type="domain" description="Glutamine amidotransferase type-2" evidence="12">
    <location>
        <begin position="2"/>
        <end position="216"/>
    </location>
</feature>
<evidence type="ECO:0000256" key="3">
    <source>
        <dbReference type="ARBA" id="ARBA00012737"/>
    </source>
</evidence>
<keyword evidence="14" id="KW-1185">Reference proteome</keyword>
<dbReference type="GO" id="GO:0006529">
    <property type="term" value="P:asparagine biosynthetic process"/>
    <property type="evidence" value="ECO:0007669"/>
    <property type="project" value="UniProtKB-KW"/>
</dbReference>
<comment type="similarity">
    <text evidence="2">Belongs to the asparagine synthetase family.</text>
</comment>
<comment type="catalytic activity">
    <reaction evidence="8">
        <text>L-aspartate + L-glutamine + ATP + H2O = L-asparagine + L-glutamate + AMP + diphosphate + H(+)</text>
        <dbReference type="Rhea" id="RHEA:12228"/>
        <dbReference type="ChEBI" id="CHEBI:15377"/>
        <dbReference type="ChEBI" id="CHEBI:15378"/>
        <dbReference type="ChEBI" id="CHEBI:29985"/>
        <dbReference type="ChEBI" id="CHEBI:29991"/>
        <dbReference type="ChEBI" id="CHEBI:30616"/>
        <dbReference type="ChEBI" id="CHEBI:33019"/>
        <dbReference type="ChEBI" id="CHEBI:58048"/>
        <dbReference type="ChEBI" id="CHEBI:58359"/>
        <dbReference type="ChEBI" id="CHEBI:456215"/>
        <dbReference type="EC" id="6.3.5.4"/>
    </reaction>
</comment>
<feature type="active site" description="For GATase activity" evidence="9">
    <location>
        <position position="2"/>
    </location>
</feature>
<keyword evidence="4 10" id="KW-0547">Nucleotide-binding</keyword>
<evidence type="ECO:0000256" key="8">
    <source>
        <dbReference type="ARBA" id="ARBA00048741"/>
    </source>
</evidence>
<feature type="binding site" evidence="10">
    <location>
        <position position="290"/>
    </location>
    <ligand>
        <name>ATP</name>
        <dbReference type="ChEBI" id="CHEBI:30616"/>
    </ligand>
</feature>
<dbReference type="PANTHER" id="PTHR43284">
    <property type="entry name" value="ASPARAGINE SYNTHETASE (GLUTAMINE-HYDROLYZING)"/>
    <property type="match status" value="1"/>
</dbReference>
<evidence type="ECO:0000256" key="4">
    <source>
        <dbReference type="ARBA" id="ARBA00022741"/>
    </source>
</evidence>
<dbReference type="InterPro" id="IPR006426">
    <property type="entry name" value="Asn_synth_AEB"/>
</dbReference>
<dbReference type="GO" id="GO:0005829">
    <property type="term" value="C:cytosol"/>
    <property type="evidence" value="ECO:0007669"/>
    <property type="project" value="TreeGrafter"/>
</dbReference>
<comment type="pathway">
    <text evidence="1">Amino-acid biosynthesis; L-asparagine biosynthesis; L-asparagine from L-aspartate (L-Gln route): step 1/1.</text>
</comment>
<dbReference type="PIRSF" id="PIRSF001589">
    <property type="entry name" value="Asn_synthetase_glu-h"/>
    <property type="match status" value="1"/>
</dbReference>
<evidence type="ECO:0000259" key="12">
    <source>
        <dbReference type="PROSITE" id="PS51278"/>
    </source>
</evidence>
<proteinExistence type="inferred from homology"/>
<dbReference type="GO" id="GO:0004066">
    <property type="term" value="F:asparagine synthase (glutamine-hydrolyzing) activity"/>
    <property type="evidence" value="ECO:0007669"/>
    <property type="project" value="UniProtKB-EC"/>
</dbReference>
<keyword evidence="13" id="KW-0436">Ligase</keyword>
<dbReference type="SUPFAM" id="SSF52402">
    <property type="entry name" value="Adenine nucleotide alpha hydrolases-like"/>
    <property type="match status" value="1"/>
</dbReference>
<dbReference type="PANTHER" id="PTHR43284:SF1">
    <property type="entry name" value="ASPARAGINE SYNTHETASE"/>
    <property type="match status" value="1"/>
</dbReference>
<evidence type="ECO:0000256" key="6">
    <source>
        <dbReference type="ARBA" id="ARBA00022888"/>
    </source>
</evidence>
<evidence type="ECO:0000256" key="11">
    <source>
        <dbReference type="PIRSR" id="PIRSR001589-3"/>
    </source>
</evidence>
<reference evidence="13 14" key="1">
    <citation type="submission" date="2019-07" db="EMBL/GenBank/DDBJ databases">
        <title>New species of Amycolatopsis and Streptomyces.</title>
        <authorList>
            <person name="Duangmal K."/>
            <person name="Teo W.F.A."/>
            <person name="Lipun K."/>
        </authorList>
    </citation>
    <scope>NUCLEOTIDE SEQUENCE [LARGE SCALE GENOMIC DNA]</scope>
    <source>
        <strain evidence="13 14">JCM 30562</strain>
    </source>
</reference>
<keyword evidence="5 10" id="KW-0067">ATP-binding</keyword>
<dbReference type="OrthoDB" id="9763290at2"/>
<dbReference type="SUPFAM" id="SSF56235">
    <property type="entry name" value="N-terminal nucleophile aminohydrolases (Ntn hydrolases)"/>
    <property type="match status" value="1"/>
</dbReference>
<gene>
    <name evidence="13" type="primary">asnB</name>
    <name evidence="13" type="ORF">FNH06_13640</name>
</gene>